<protein>
    <submittedName>
        <fullName evidence="1">Uncharacterized protein</fullName>
    </submittedName>
</protein>
<reference evidence="1 2" key="1">
    <citation type="submission" date="2020-08" db="EMBL/GenBank/DDBJ databases">
        <title>Sequencing the genomes of 1000 actinobacteria strains.</title>
        <authorList>
            <person name="Klenk H.-P."/>
        </authorList>
    </citation>
    <scope>NUCLEOTIDE SEQUENCE [LARGE SCALE GENOMIC DNA]</scope>
    <source>
        <strain evidence="1 2">DSM 27099</strain>
    </source>
</reference>
<gene>
    <name evidence="1" type="ORF">FHX49_002523</name>
</gene>
<organism evidence="1 2">
    <name type="scientific">Microbacterium endophyticum</name>
    <dbReference type="NCBI Taxonomy" id="1526412"/>
    <lineage>
        <taxon>Bacteria</taxon>
        <taxon>Bacillati</taxon>
        <taxon>Actinomycetota</taxon>
        <taxon>Actinomycetes</taxon>
        <taxon>Micrococcales</taxon>
        <taxon>Microbacteriaceae</taxon>
        <taxon>Microbacterium</taxon>
    </lineage>
</organism>
<dbReference type="AlphaFoldDB" id="A0A7W4V503"/>
<dbReference type="Proteomes" id="UP000529310">
    <property type="component" value="Unassembled WGS sequence"/>
</dbReference>
<comment type="caution">
    <text evidence="1">The sequence shown here is derived from an EMBL/GenBank/DDBJ whole genome shotgun (WGS) entry which is preliminary data.</text>
</comment>
<name>A0A7W4V503_9MICO</name>
<dbReference type="EMBL" id="JACHWQ010000009">
    <property type="protein sequence ID" value="MBB2976935.1"/>
    <property type="molecule type" value="Genomic_DNA"/>
</dbReference>
<accession>A0A7W4V503</accession>
<evidence type="ECO:0000313" key="1">
    <source>
        <dbReference type="EMBL" id="MBB2976935.1"/>
    </source>
</evidence>
<evidence type="ECO:0000313" key="2">
    <source>
        <dbReference type="Proteomes" id="UP000529310"/>
    </source>
</evidence>
<keyword evidence="2" id="KW-1185">Reference proteome</keyword>
<sequence length="70" mass="7348">MESAEEELEQIQVVRTLWPGDEGSLGESGLAGEKLHVVIERAVDLIDSTITNIAAPSIAADLGAGDSMIK</sequence>
<proteinExistence type="predicted"/>